<dbReference type="InterPro" id="IPR003591">
    <property type="entry name" value="Leu-rich_rpt_typical-subtyp"/>
</dbReference>
<organism evidence="8 9">
    <name type="scientific">Sorghum bicolor</name>
    <name type="common">Sorghum</name>
    <name type="synonym">Sorghum vulgare</name>
    <dbReference type="NCBI Taxonomy" id="4558"/>
    <lineage>
        <taxon>Eukaryota</taxon>
        <taxon>Viridiplantae</taxon>
        <taxon>Streptophyta</taxon>
        <taxon>Embryophyta</taxon>
        <taxon>Tracheophyta</taxon>
        <taxon>Spermatophyta</taxon>
        <taxon>Magnoliopsida</taxon>
        <taxon>Liliopsida</taxon>
        <taxon>Poales</taxon>
        <taxon>Poaceae</taxon>
        <taxon>PACMAD clade</taxon>
        <taxon>Panicoideae</taxon>
        <taxon>Andropogonodae</taxon>
        <taxon>Andropogoneae</taxon>
        <taxon>Sorghinae</taxon>
        <taxon>Sorghum</taxon>
    </lineage>
</organism>
<dbReference type="InParanoid" id="A0A1Z5RDZ1"/>
<dbReference type="Pfam" id="PF23247">
    <property type="entry name" value="LRR_RPS2"/>
    <property type="match status" value="1"/>
</dbReference>
<keyword evidence="9" id="KW-1185">Reference proteome</keyword>
<dbReference type="STRING" id="4558.A0A1Z5RDZ1"/>
<dbReference type="InterPro" id="IPR003593">
    <property type="entry name" value="AAA+_ATPase"/>
</dbReference>
<evidence type="ECO:0000313" key="9">
    <source>
        <dbReference type="Proteomes" id="UP000000768"/>
    </source>
</evidence>
<reference evidence="9" key="2">
    <citation type="journal article" date="2018" name="Plant J.">
        <title>The Sorghum bicolor reference genome: improved assembly, gene annotations, a transcriptome atlas, and signatures of genome organization.</title>
        <authorList>
            <person name="McCormick R.F."/>
            <person name="Truong S.K."/>
            <person name="Sreedasyam A."/>
            <person name="Jenkins J."/>
            <person name="Shu S."/>
            <person name="Sims D."/>
            <person name="Kennedy M."/>
            <person name="Amirebrahimi M."/>
            <person name="Weers B.D."/>
            <person name="McKinley B."/>
            <person name="Mattison A."/>
            <person name="Morishige D.T."/>
            <person name="Grimwood J."/>
            <person name="Schmutz J."/>
            <person name="Mullet J.E."/>
        </authorList>
    </citation>
    <scope>NUCLEOTIDE SEQUENCE [LARGE SCALE GENOMIC DNA]</scope>
    <source>
        <strain evidence="9">cv. BTx623</strain>
    </source>
</reference>
<dbReference type="InterPro" id="IPR027417">
    <property type="entry name" value="P-loop_NTPase"/>
</dbReference>
<dbReference type="InterPro" id="IPR036388">
    <property type="entry name" value="WH-like_DNA-bd_sf"/>
</dbReference>
<keyword evidence="3" id="KW-0677">Repeat</keyword>
<dbReference type="InterPro" id="IPR050905">
    <property type="entry name" value="Plant_NBS-LRR"/>
</dbReference>
<evidence type="ECO:0000256" key="4">
    <source>
        <dbReference type="ARBA" id="ARBA00022821"/>
    </source>
</evidence>
<dbReference type="GO" id="GO:0009626">
    <property type="term" value="P:plant-type hypersensitive response"/>
    <property type="evidence" value="ECO:0007669"/>
    <property type="project" value="UniProtKB-ARBA"/>
</dbReference>
<reference evidence="8 9" key="1">
    <citation type="journal article" date="2009" name="Nature">
        <title>The Sorghum bicolor genome and the diversification of grasses.</title>
        <authorList>
            <person name="Paterson A.H."/>
            <person name="Bowers J.E."/>
            <person name="Bruggmann R."/>
            <person name="Dubchak I."/>
            <person name="Grimwood J."/>
            <person name="Gundlach H."/>
            <person name="Haberer G."/>
            <person name="Hellsten U."/>
            <person name="Mitros T."/>
            <person name="Poliakov A."/>
            <person name="Schmutz J."/>
            <person name="Spannagl M."/>
            <person name="Tang H."/>
            <person name="Wang X."/>
            <person name="Wicker T."/>
            <person name="Bharti A.K."/>
            <person name="Chapman J."/>
            <person name="Feltus F.A."/>
            <person name="Gowik U."/>
            <person name="Grigoriev I.V."/>
            <person name="Lyons E."/>
            <person name="Maher C.A."/>
            <person name="Martis M."/>
            <person name="Narechania A."/>
            <person name="Otillar R.P."/>
            <person name="Penning B.W."/>
            <person name="Salamov A.A."/>
            <person name="Wang Y."/>
            <person name="Zhang L."/>
            <person name="Carpita N.C."/>
            <person name="Freeling M."/>
            <person name="Gingle A.R."/>
            <person name="Hash C.T."/>
            <person name="Keller B."/>
            <person name="Klein P."/>
            <person name="Kresovich S."/>
            <person name="McCann M.C."/>
            <person name="Ming R."/>
            <person name="Peterson D.G."/>
            <person name="Mehboob-ur-Rahman"/>
            <person name="Ware D."/>
            <person name="Westhoff P."/>
            <person name="Mayer K.F."/>
            <person name="Messing J."/>
            <person name="Rokhsar D.S."/>
        </authorList>
    </citation>
    <scope>NUCLEOTIDE SEQUENCE [LARGE SCALE GENOMIC DNA]</scope>
    <source>
        <strain evidence="9">cv. BTx623</strain>
    </source>
</reference>
<dbReference type="PROSITE" id="PS51450">
    <property type="entry name" value="LRR"/>
    <property type="match status" value="1"/>
</dbReference>
<dbReference type="GO" id="GO:0042742">
    <property type="term" value="P:defense response to bacterium"/>
    <property type="evidence" value="ECO:0007669"/>
    <property type="project" value="UniProtKB-ARBA"/>
</dbReference>
<evidence type="ECO:0000256" key="3">
    <source>
        <dbReference type="ARBA" id="ARBA00022737"/>
    </source>
</evidence>
<protein>
    <recommendedName>
        <fullName evidence="7">AAA+ ATPase domain-containing protein</fullName>
    </recommendedName>
</protein>
<dbReference type="InterPro" id="IPR032675">
    <property type="entry name" value="LRR_dom_sf"/>
</dbReference>
<evidence type="ECO:0000256" key="6">
    <source>
        <dbReference type="SAM" id="MobiDB-lite"/>
    </source>
</evidence>
<sequence length="991" mass="112185">MTFQSLKPHRTTCARTFSSQSPNPSNPIPIRATVCRVASFVRCTAWRLASAYAFLYKLQRTLRFCRFLVRLLATRSSPSSMADEAISAACSCLEPLFGCLLQAAGREVAAFLRIKSNWGDLERARDSLRAVETTVRAAVAAEEDKLNVCDPEVEVWFKRVDELRPDTIDEDYSSLLGFSCLCQCTVHARRRASIGKRVVEALEEVKELTEQGRKFRTFGLKPPPRAVSRLSQTETVGLEPMLARLHDLLEKGESNIIGVWGQGGIGKTTLLHAFNNDLEKKDHNYQVVIFIEVSNSETLNTVEMQQTISDRLNLPWNELETVEKRARFLAKALARKRFLLLLDDVRKRFRLEDVGIPTPDTKSQSKLILTSRFQEVCFQMGAQRSRIEMKVLDDDAAWNLFLSKLSNETFEAVESPNFNKVVRDQARKIFFSCGGLPLALNVIGTAVAGLQGPKEWISAANDINVLNNEDVDEMFYRLKYSYDRLKPTQQQCFLYCTLFPEYGSISKEPLVNYWLAEGLLNDRQKGDQIIQSLISASLLQTSSSLSSKVKMHHVIRHMGIWLVNKTGQKFLVQAGMALDSAPPAEEWKEATRISIMSNDIKELLFSPECEILTTLLIQNNPNLNKLSSGFFKFMPSLKVLDLSHTAITSLPECETLVALQHLNLSHTRIRILPERLWLLKELRHLDLSVTAELEDTLNNCSKLLKLRVLNLFRSHYGISDVNDLNLDSLNALIFLGITIYAEDVLKKLNKTSPLAKSTYRLNLKYCRKMHSLKISDLNHLVHLEELYVESCYNLSTLVADADAELTTSGLEVLTLSVLPVLENVIVAPMPHHFRRIRKLAISSCPKLKNITWVLKLEMLERLVITSCDGLLKVVEEDSGDEAETKTEGQGGKWIGDGQSACNSGDNAHAEFLNLRSIELTDVKMLRSICKPRNFPSLETIRVEDCPNLRSIPLSSIYNFGKLKQVCCSVEWWEKLEWEDKEGKESKFFIPI</sequence>
<dbReference type="GO" id="GO:0002758">
    <property type="term" value="P:innate immune response-activating signaling pathway"/>
    <property type="evidence" value="ECO:0007669"/>
    <property type="project" value="UniProtKB-ARBA"/>
</dbReference>
<dbReference type="Pfam" id="PF23559">
    <property type="entry name" value="WHD_DRP"/>
    <property type="match status" value="1"/>
</dbReference>
<dbReference type="Gramene" id="OQU81973">
    <property type="protein sequence ID" value="OQU81973"/>
    <property type="gene ID" value="SORBI_3006G146500"/>
</dbReference>
<dbReference type="InterPro" id="IPR001611">
    <property type="entry name" value="Leu-rich_rpt"/>
</dbReference>
<dbReference type="SUPFAM" id="SSF52540">
    <property type="entry name" value="P-loop containing nucleoside triphosphate hydrolases"/>
    <property type="match status" value="1"/>
</dbReference>
<keyword evidence="4" id="KW-0611">Plant defense</keyword>
<dbReference type="Gene3D" id="3.80.10.10">
    <property type="entry name" value="Ribonuclease Inhibitor"/>
    <property type="match status" value="2"/>
</dbReference>
<dbReference type="Pfam" id="PF13855">
    <property type="entry name" value="LRR_8"/>
    <property type="match status" value="1"/>
</dbReference>
<name>A0A1Z5RDZ1_SORBI</name>
<comment type="similarity">
    <text evidence="1">Belongs to the disease resistance NB-LRR family.</text>
</comment>
<dbReference type="InterPro" id="IPR002182">
    <property type="entry name" value="NB-ARC"/>
</dbReference>
<evidence type="ECO:0000313" key="8">
    <source>
        <dbReference type="EMBL" id="OQU81973.1"/>
    </source>
</evidence>
<dbReference type="GO" id="GO:0005524">
    <property type="term" value="F:ATP binding"/>
    <property type="evidence" value="ECO:0007669"/>
    <property type="project" value="UniProtKB-KW"/>
</dbReference>
<dbReference type="Gene3D" id="1.10.8.430">
    <property type="entry name" value="Helical domain of apoptotic protease-activating factors"/>
    <property type="match status" value="1"/>
</dbReference>
<dbReference type="EMBL" id="CM000765">
    <property type="protein sequence ID" value="OQU81973.1"/>
    <property type="molecule type" value="Genomic_DNA"/>
</dbReference>
<dbReference type="InterPro" id="IPR042197">
    <property type="entry name" value="Apaf_helical"/>
</dbReference>
<feature type="region of interest" description="Disordered" evidence="6">
    <location>
        <begin position="1"/>
        <end position="24"/>
    </location>
</feature>
<dbReference type="OrthoDB" id="664960at2759"/>
<dbReference type="FunFam" id="3.40.50.300:FF:001091">
    <property type="entry name" value="Probable disease resistance protein At1g61300"/>
    <property type="match status" value="1"/>
</dbReference>
<evidence type="ECO:0000259" key="7">
    <source>
        <dbReference type="SMART" id="SM00382"/>
    </source>
</evidence>
<evidence type="ECO:0000256" key="5">
    <source>
        <dbReference type="ARBA" id="ARBA00022840"/>
    </source>
</evidence>
<dbReference type="InterPro" id="IPR058922">
    <property type="entry name" value="WHD_DRP"/>
</dbReference>
<dbReference type="PANTHER" id="PTHR33463">
    <property type="entry name" value="NB-ARC DOMAIN-CONTAINING PROTEIN-RELATED"/>
    <property type="match status" value="1"/>
</dbReference>
<dbReference type="Proteomes" id="UP000000768">
    <property type="component" value="Chromosome 6"/>
</dbReference>
<proteinExistence type="inferred from homology"/>
<dbReference type="InterPro" id="IPR057135">
    <property type="entry name" value="At4g27190-like_LRR"/>
</dbReference>
<accession>A0A1Z5RDZ1</accession>
<dbReference type="ExpressionAtlas" id="A0A1Z5RDZ1">
    <property type="expression patterns" value="baseline and differential"/>
</dbReference>
<dbReference type="eggNOG" id="KOG4658">
    <property type="taxonomic scope" value="Eukaryota"/>
</dbReference>
<dbReference type="PRINTS" id="PR00364">
    <property type="entry name" value="DISEASERSIST"/>
</dbReference>
<dbReference type="SMART" id="SM00369">
    <property type="entry name" value="LRR_TYP"/>
    <property type="match status" value="2"/>
</dbReference>
<dbReference type="GO" id="GO:0043531">
    <property type="term" value="F:ADP binding"/>
    <property type="evidence" value="ECO:0007669"/>
    <property type="project" value="InterPro"/>
</dbReference>
<dbReference type="FunFam" id="1.10.10.10:FF:000322">
    <property type="entry name" value="Probable disease resistance protein At1g63360"/>
    <property type="match status" value="1"/>
</dbReference>
<dbReference type="AlphaFoldDB" id="A0A1Z5RDZ1"/>
<dbReference type="Gene3D" id="1.10.10.10">
    <property type="entry name" value="Winged helix-like DNA-binding domain superfamily/Winged helix DNA-binding domain"/>
    <property type="match status" value="1"/>
</dbReference>
<dbReference type="Pfam" id="PF00931">
    <property type="entry name" value="NB-ARC"/>
    <property type="match status" value="1"/>
</dbReference>
<dbReference type="SUPFAM" id="SSF52058">
    <property type="entry name" value="L domain-like"/>
    <property type="match status" value="1"/>
</dbReference>
<dbReference type="Gene3D" id="3.40.50.300">
    <property type="entry name" value="P-loop containing nucleotide triphosphate hydrolases"/>
    <property type="match status" value="1"/>
</dbReference>
<feature type="domain" description="AAA+ ATPase" evidence="7">
    <location>
        <begin position="253"/>
        <end position="395"/>
    </location>
</feature>
<evidence type="ECO:0000256" key="1">
    <source>
        <dbReference type="ARBA" id="ARBA00008894"/>
    </source>
</evidence>
<keyword evidence="5" id="KW-0547">Nucleotide-binding</keyword>
<dbReference type="SMART" id="SM00382">
    <property type="entry name" value="AAA"/>
    <property type="match status" value="1"/>
</dbReference>
<keyword evidence="5" id="KW-0067">ATP-binding</keyword>
<evidence type="ECO:0000256" key="2">
    <source>
        <dbReference type="ARBA" id="ARBA00022614"/>
    </source>
</evidence>
<gene>
    <name evidence="8" type="ORF">SORBI_3006G146500</name>
</gene>
<keyword evidence="2" id="KW-0433">Leucine-rich repeat</keyword>